<accession>D3VF83</accession>
<dbReference type="Proteomes" id="UP000008075">
    <property type="component" value="Chromosome"/>
</dbReference>
<dbReference type="GO" id="GO:0090313">
    <property type="term" value="P:regulation of protein targeting to membrane"/>
    <property type="evidence" value="ECO:0007669"/>
    <property type="project" value="TreeGrafter"/>
</dbReference>
<dbReference type="RefSeq" id="WP_013185698.1">
    <property type="nucleotide sequence ID" value="NC_014228.1"/>
</dbReference>
<gene>
    <name evidence="3" type="ordered locus">XNC1_4518</name>
</gene>
<sequence length="590" mass="65542">MKWLGKSFVALLLLLIMAIIVIYFVIQTHWGAKQLSQWIDRQGHYQVNIESISHSWLQPASLTLNHVDIRDKQSPFSLNAKVINLDFKWQHLLNLQDLRRLTLQQGTLTLSGNPFPPPVNADILQLNQMNVQLSNDNIHIQGENITGGITPWIPGMKNPFGHGQYQFSASVIRLNDIPVENIIMQGSYQDNILNIDSFGATLLKGAISGDGQRLSDGSWRWNNLLISDIRWQSPMTLRAIKEKVSHLPAVYVKDLNITNAKLQGKNWSVDYLNSTIKNLGLLNGSWDAEDGLVDFHAMDMAFNNAQFSDTLGKFHFSGETFTIANLTTHYQKGLFNIQSQWDRKSRQLTLKNSSVTGLFYSLPSTWLDDLQNPAPGWISGLKLNDISINNALLIDTHPQFPFQLTTLSGYVDNLDILKNGKWGFWNGQASFQAAAGTFNKIEITRPYLQFHATDDTITIDKLNAFTNEGLLQINGTAAQRTSQTPFNLNFKGMNADLNILPQWGWVPLNIQGEGNFSLAITGDLSAHDIKGTINGTLVAEGSKSSDKESQSIEQGLISTNHCPSTAPSPADGAETASPATESKICSKIKL</sequence>
<dbReference type="HOGENOM" id="CLU_033892_0_0_6"/>
<name>D3VF83_XENNA</name>
<organism evidence="3 4">
    <name type="scientific">Xenorhabdus nematophila (strain ATCC 19061 / DSM 3370 / CCUG 14189 / LMG 1036 / NCIMB 9965 / AN6)</name>
    <dbReference type="NCBI Taxonomy" id="406817"/>
    <lineage>
        <taxon>Bacteria</taxon>
        <taxon>Pseudomonadati</taxon>
        <taxon>Pseudomonadota</taxon>
        <taxon>Gammaproteobacteria</taxon>
        <taxon>Enterobacterales</taxon>
        <taxon>Morganellaceae</taxon>
        <taxon>Xenorhabdus</taxon>
    </lineage>
</organism>
<dbReference type="PANTHER" id="PTHR30441">
    <property type="entry name" value="DUF748 DOMAIN-CONTAINING PROTEIN"/>
    <property type="match status" value="1"/>
</dbReference>
<evidence type="ECO:0000256" key="1">
    <source>
        <dbReference type="SAM" id="MobiDB-lite"/>
    </source>
</evidence>
<evidence type="ECO:0008006" key="5">
    <source>
        <dbReference type="Google" id="ProtNLM"/>
    </source>
</evidence>
<dbReference type="GO" id="GO:0005886">
    <property type="term" value="C:plasma membrane"/>
    <property type="evidence" value="ECO:0007669"/>
    <property type="project" value="TreeGrafter"/>
</dbReference>
<dbReference type="EMBL" id="FN667742">
    <property type="protein sequence ID" value="CBJ92540.1"/>
    <property type="molecule type" value="Genomic_DNA"/>
</dbReference>
<feature type="compositionally biased region" description="Polar residues" evidence="1">
    <location>
        <begin position="551"/>
        <end position="567"/>
    </location>
</feature>
<dbReference type="eggNOG" id="COG2982">
    <property type="taxonomic scope" value="Bacteria"/>
</dbReference>
<evidence type="ECO:0000313" key="3">
    <source>
        <dbReference type="EMBL" id="CBJ92540.1"/>
    </source>
</evidence>
<dbReference type="AlphaFoldDB" id="D3VF83"/>
<dbReference type="GeneID" id="24902057"/>
<dbReference type="PANTHER" id="PTHR30441:SF8">
    <property type="entry name" value="DUF748 DOMAIN-CONTAINING PROTEIN"/>
    <property type="match status" value="1"/>
</dbReference>
<keyword evidence="2" id="KW-0812">Transmembrane</keyword>
<evidence type="ECO:0000313" key="4">
    <source>
        <dbReference type="Proteomes" id="UP000008075"/>
    </source>
</evidence>
<evidence type="ECO:0000256" key="2">
    <source>
        <dbReference type="SAM" id="Phobius"/>
    </source>
</evidence>
<keyword evidence="4" id="KW-1185">Reference proteome</keyword>
<dbReference type="KEGG" id="xne:XNC1_4518"/>
<feature type="region of interest" description="Disordered" evidence="1">
    <location>
        <begin position="540"/>
        <end position="590"/>
    </location>
</feature>
<keyword evidence="2" id="KW-0472">Membrane</keyword>
<reference evidence="3 4" key="1">
    <citation type="journal article" date="2011" name="PLoS ONE">
        <title>The entomopathogenic bacterial endosymbionts xenorhabdus and photorhabdus: convergent lifestyles from divergent genomes.</title>
        <authorList>
            <person name="Chaston J.M."/>
            <person name="Suen G."/>
            <person name="Tucker S.L."/>
            <person name="Andersen A.W."/>
            <person name="Bhasin A."/>
            <person name="Bode E."/>
            <person name="Bode H.B."/>
            <person name="Brachmann A.O."/>
            <person name="Cowles C.E."/>
            <person name="Cowles K.N."/>
            <person name="Darby C."/>
            <person name="de Leon L."/>
            <person name="Drace K."/>
            <person name="Du Z."/>
            <person name="Givaudan A."/>
            <person name="Herbert Tran E.E."/>
            <person name="Jewell K.A."/>
            <person name="Knack J.J."/>
            <person name="Krasomil-Osterfeld K.C."/>
            <person name="Kukor R."/>
            <person name="Lanois A."/>
            <person name="Latreille P."/>
            <person name="Leimgruber N.K."/>
            <person name="Lipke C.M."/>
            <person name="Liu R."/>
            <person name="Lu X."/>
            <person name="Martens E.C."/>
            <person name="Marri P.R."/>
            <person name="Medigue C."/>
            <person name="Menard M.L."/>
            <person name="Miller N.M."/>
            <person name="Morales-Soto N."/>
            <person name="Norton S."/>
            <person name="Ogier J.C."/>
            <person name="Orchard S.S."/>
            <person name="Park D."/>
            <person name="Park Y."/>
            <person name="Qurollo B.A."/>
            <person name="Sugar D.R."/>
            <person name="Richards G.R."/>
            <person name="Rouy Z."/>
            <person name="Slominski B."/>
            <person name="Slominski K."/>
            <person name="Snyder H."/>
            <person name="Tjaden B.C."/>
            <person name="van der Hoeven R."/>
            <person name="Welch R.D."/>
            <person name="Wheeler C."/>
            <person name="Xiang B."/>
            <person name="Barbazuk B."/>
            <person name="Gaudriault S."/>
            <person name="Goodner B."/>
            <person name="Slater S.C."/>
            <person name="Forst S."/>
            <person name="Goldman B.S."/>
            <person name="Goodrich-Blair H."/>
        </authorList>
    </citation>
    <scope>NUCLEOTIDE SEQUENCE [LARGE SCALE GENOMIC DNA]</scope>
    <source>
        <strain evidence="4">ATCC 19061 / DSM 3370 / CCUG 14189 / LMG 1036 / NCIMB 9965 / AN6</strain>
    </source>
</reference>
<dbReference type="STRING" id="406817.XNC1_4518"/>
<feature type="transmembrane region" description="Helical" evidence="2">
    <location>
        <begin position="7"/>
        <end position="26"/>
    </location>
</feature>
<protein>
    <recommendedName>
        <fullName evidence="5">AsmA family protein</fullName>
    </recommendedName>
</protein>
<proteinExistence type="predicted"/>
<dbReference type="InterPro" id="IPR052894">
    <property type="entry name" value="AsmA-related"/>
</dbReference>
<keyword evidence="2" id="KW-1133">Transmembrane helix</keyword>